<feature type="domain" description="Endonuclease/exonuclease/phosphatase" evidence="10">
    <location>
        <begin position="5"/>
        <end position="245"/>
    </location>
</feature>
<dbReference type="GO" id="GO:0008311">
    <property type="term" value="F:double-stranded DNA 3'-5' DNA exonuclease activity"/>
    <property type="evidence" value="ECO:0007669"/>
    <property type="project" value="UniProtKB-EC"/>
</dbReference>
<comment type="similarity">
    <text evidence="2">Belongs to the DNA repair enzymes AP/ExoA family.</text>
</comment>
<dbReference type="Gene3D" id="3.60.10.10">
    <property type="entry name" value="Endonuclease/exonuclease/phosphatase"/>
    <property type="match status" value="1"/>
</dbReference>
<dbReference type="GO" id="GO:0006281">
    <property type="term" value="P:DNA repair"/>
    <property type="evidence" value="ECO:0007669"/>
    <property type="project" value="InterPro"/>
</dbReference>
<keyword evidence="5 7" id="KW-0460">Magnesium</keyword>
<feature type="binding site" evidence="7">
    <location>
        <position position="35"/>
    </location>
    <ligand>
        <name>Mg(2+)</name>
        <dbReference type="ChEBI" id="CHEBI:18420"/>
        <label>1</label>
    </ligand>
</feature>
<feature type="active site" description="Proton donor/acceptor" evidence="6">
    <location>
        <position position="146"/>
    </location>
</feature>
<accession>A5EVW2</accession>
<keyword evidence="7" id="KW-0464">Manganese</keyword>
<evidence type="ECO:0000256" key="8">
    <source>
        <dbReference type="PIRSR" id="PIRSR604808-3"/>
    </source>
</evidence>
<dbReference type="InterPro" id="IPR037493">
    <property type="entry name" value="ExoIII-like"/>
</dbReference>
<dbReference type="eggNOG" id="COG0708">
    <property type="taxonomic scope" value="Bacteria"/>
</dbReference>
<dbReference type="Proteomes" id="UP000000248">
    <property type="component" value="Chromosome"/>
</dbReference>
<evidence type="ECO:0000256" key="7">
    <source>
        <dbReference type="PIRSR" id="PIRSR604808-2"/>
    </source>
</evidence>
<dbReference type="InterPro" id="IPR004808">
    <property type="entry name" value="AP_endonuc_1"/>
</dbReference>
<proteinExistence type="inferred from homology"/>
<evidence type="ECO:0000256" key="1">
    <source>
        <dbReference type="ARBA" id="ARBA00001936"/>
    </source>
</evidence>
<dbReference type="GO" id="GO:0004519">
    <property type="term" value="F:endonuclease activity"/>
    <property type="evidence" value="ECO:0007669"/>
    <property type="project" value="InterPro"/>
</dbReference>
<keyword evidence="3 7" id="KW-0479">Metal-binding</keyword>
<gene>
    <name evidence="11" type="primary">xth-1</name>
    <name evidence="11" type="ordered locus">DNO_0431</name>
</gene>
<keyword evidence="4 11" id="KW-0378">Hydrolase</keyword>
<dbReference type="NCBIfam" id="TIGR00633">
    <property type="entry name" value="xth"/>
    <property type="match status" value="1"/>
</dbReference>
<keyword evidence="12" id="KW-1185">Reference proteome</keyword>
<dbReference type="SUPFAM" id="SSF56219">
    <property type="entry name" value="DNase I-like"/>
    <property type="match status" value="1"/>
</dbReference>
<dbReference type="RefSeq" id="WP_012030769.1">
    <property type="nucleotide sequence ID" value="NC_009446.1"/>
</dbReference>
<feature type="binding site" evidence="7">
    <location>
        <position position="148"/>
    </location>
    <ligand>
        <name>Mg(2+)</name>
        <dbReference type="ChEBI" id="CHEBI:18420"/>
        <label>1</label>
    </ligand>
</feature>
<dbReference type="Pfam" id="PF03372">
    <property type="entry name" value="Exo_endo_phos"/>
    <property type="match status" value="1"/>
</dbReference>
<dbReference type="PANTHER" id="PTHR43250:SF2">
    <property type="entry name" value="EXODEOXYRIBONUCLEASE III"/>
    <property type="match status" value="1"/>
</dbReference>
<feature type="binding site" evidence="7">
    <location>
        <position position="245"/>
    </location>
    <ligand>
        <name>Mg(2+)</name>
        <dbReference type="ChEBI" id="CHEBI:18420"/>
        <label>1</label>
    </ligand>
</feature>
<feature type="binding site" evidence="7">
    <location>
        <position position="244"/>
    </location>
    <ligand>
        <name>Mg(2+)</name>
        <dbReference type="ChEBI" id="CHEBI:18420"/>
        <label>1</label>
    </ligand>
</feature>
<evidence type="ECO:0000256" key="3">
    <source>
        <dbReference type="ARBA" id="ARBA00022723"/>
    </source>
</evidence>
<feature type="binding site" evidence="7">
    <location>
        <position position="146"/>
    </location>
    <ligand>
        <name>Mg(2+)</name>
        <dbReference type="ChEBI" id="CHEBI:18420"/>
        <label>1</label>
    </ligand>
</feature>
<dbReference type="GO" id="GO:0003677">
    <property type="term" value="F:DNA binding"/>
    <property type="evidence" value="ECO:0007669"/>
    <property type="project" value="InterPro"/>
</dbReference>
<dbReference type="PROSITE" id="PS51435">
    <property type="entry name" value="AP_NUCLEASE_F1_4"/>
    <property type="match status" value="1"/>
</dbReference>
<evidence type="ECO:0000313" key="12">
    <source>
        <dbReference type="Proteomes" id="UP000000248"/>
    </source>
</evidence>
<dbReference type="NCBIfam" id="TIGR00195">
    <property type="entry name" value="exoDNase_III"/>
    <property type="match status" value="1"/>
</dbReference>
<sequence length="260" mass="29988">MTKIGSWNVNSLNVRKNQVIDYFKNNDLDILGLQELKQEDAAIDKKAFLDAGWYLETFGQKTYNGVALLSKTPPENVVRGIPDYHDPAARAIAASYGAMRVLNLYVPNGKAVFDEKFHYKLEWLQHVQRYIAHLCAHYPHLVVIGDFNIAPTDRDVFDPRQFQEKLLCSDAERRALHALFALGLRDSFREMHPEKTQFSWWDYRYNAWQRNLGLRIDLVLISSKLRLIAADIDTQTRQNERPSDHSVVWAQVENPSGESA</sequence>
<feature type="active site" evidence="6">
    <location>
        <position position="105"/>
    </location>
</feature>
<evidence type="ECO:0000256" key="2">
    <source>
        <dbReference type="ARBA" id="ARBA00007092"/>
    </source>
</evidence>
<evidence type="ECO:0000256" key="5">
    <source>
        <dbReference type="ARBA" id="ARBA00022842"/>
    </source>
</evidence>
<dbReference type="InterPro" id="IPR005135">
    <property type="entry name" value="Endo/exonuclease/phosphatase"/>
</dbReference>
<feature type="site" description="Transition state stabilizer" evidence="8">
    <location>
        <position position="148"/>
    </location>
</feature>
<dbReference type="EMBL" id="CP000513">
    <property type="protein sequence ID" value="ABQ13915.1"/>
    <property type="molecule type" value="Genomic_DNA"/>
</dbReference>
<name>A5EVW2_DICNV</name>
<dbReference type="InterPro" id="IPR020848">
    <property type="entry name" value="AP_endonuclease_F1_CS"/>
</dbReference>
<dbReference type="PROSITE" id="PS00728">
    <property type="entry name" value="AP_NUCLEASE_F1_3"/>
    <property type="match status" value="1"/>
</dbReference>
<comment type="cofactor">
    <cofactor evidence="1">
        <name>Mn(2+)</name>
        <dbReference type="ChEBI" id="CHEBI:29035"/>
    </cofactor>
</comment>
<feature type="site" description="Important for catalytic activity" evidence="8">
    <location>
        <position position="217"/>
    </location>
</feature>
<dbReference type="STRING" id="246195.DNO_0431"/>
<dbReference type="KEGG" id="dno:DNO_0431"/>
<feature type="region of interest" description="Disordered" evidence="9">
    <location>
        <begin position="236"/>
        <end position="260"/>
    </location>
</feature>
<evidence type="ECO:0000313" key="11">
    <source>
        <dbReference type="EMBL" id="ABQ13915.1"/>
    </source>
</evidence>
<dbReference type="EC" id="3.1.11.2" evidence="11"/>
<dbReference type="PANTHER" id="PTHR43250">
    <property type="entry name" value="EXODEOXYRIBONUCLEASE III"/>
    <property type="match status" value="1"/>
</dbReference>
<comment type="cofactor">
    <cofactor evidence="7">
        <name>Mg(2+)</name>
        <dbReference type="ChEBI" id="CHEBI:18420"/>
    </cofactor>
    <cofactor evidence="7">
        <name>Mn(2+)</name>
        <dbReference type="ChEBI" id="CHEBI:29035"/>
    </cofactor>
    <text evidence="7">Probably binds two magnesium or manganese ions per subunit.</text>
</comment>
<dbReference type="OrthoDB" id="9803914at2"/>
<dbReference type="CDD" id="cd09086">
    <property type="entry name" value="ExoIII-like_AP-endo"/>
    <property type="match status" value="1"/>
</dbReference>
<dbReference type="InterPro" id="IPR036691">
    <property type="entry name" value="Endo/exonu/phosph_ase_sf"/>
</dbReference>
<protein>
    <submittedName>
        <fullName evidence="11">Exodeoxyribonuclease III</fullName>
        <ecNumber evidence="11">3.1.11.2</ecNumber>
    </submittedName>
</protein>
<evidence type="ECO:0000256" key="9">
    <source>
        <dbReference type="SAM" id="MobiDB-lite"/>
    </source>
</evidence>
<feature type="binding site" evidence="7">
    <location>
        <position position="8"/>
    </location>
    <ligand>
        <name>Mg(2+)</name>
        <dbReference type="ChEBI" id="CHEBI:18420"/>
        <label>1</label>
    </ligand>
</feature>
<dbReference type="AlphaFoldDB" id="A5EVW2"/>
<dbReference type="HOGENOM" id="CLU_027539_0_1_6"/>
<evidence type="ECO:0000259" key="10">
    <source>
        <dbReference type="Pfam" id="PF03372"/>
    </source>
</evidence>
<organism evidence="11 12">
    <name type="scientific">Dichelobacter nodosus (strain VCS1703A)</name>
    <dbReference type="NCBI Taxonomy" id="246195"/>
    <lineage>
        <taxon>Bacteria</taxon>
        <taxon>Pseudomonadati</taxon>
        <taxon>Pseudomonadota</taxon>
        <taxon>Gammaproteobacteria</taxon>
        <taxon>Cardiobacteriales</taxon>
        <taxon>Cardiobacteriaceae</taxon>
        <taxon>Dichelobacter</taxon>
    </lineage>
</organism>
<reference evidence="11 12" key="1">
    <citation type="journal article" date="2007" name="Nat. Biotechnol.">
        <title>Genome sequence and identification of candidate vaccine antigens from the animal pathogen Dichelobacter nodosus.</title>
        <authorList>
            <person name="Myers G.S."/>
            <person name="Parker D."/>
            <person name="Al-Hasani K."/>
            <person name="Kennan R.M."/>
            <person name="Seemann T."/>
            <person name="Ren Q."/>
            <person name="Badger J.H."/>
            <person name="Selengut J.D."/>
            <person name="Deboy R.T."/>
            <person name="Tettelin H."/>
            <person name="Boyce J.D."/>
            <person name="McCarl V.P."/>
            <person name="Han X."/>
            <person name="Nelson W.C."/>
            <person name="Madupu R."/>
            <person name="Mohamoud Y."/>
            <person name="Holley T."/>
            <person name="Fedorova N."/>
            <person name="Khouri H."/>
            <person name="Bottomley S.P."/>
            <person name="Whittington R.J."/>
            <person name="Adler B."/>
            <person name="Songer J.G."/>
            <person name="Rood J.I."/>
            <person name="Paulsen I.T."/>
        </authorList>
    </citation>
    <scope>NUCLEOTIDE SEQUENCE [LARGE SCALE GENOMIC DNA]</scope>
    <source>
        <strain evidence="11 12">VCS1703A</strain>
    </source>
</reference>
<feature type="site" description="Interaction with DNA substrate" evidence="8">
    <location>
        <position position="245"/>
    </location>
</feature>
<dbReference type="GO" id="GO:0046872">
    <property type="term" value="F:metal ion binding"/>
    <property type="evidence" value="ECO:0007669"/>
    <property type="project" value="UniProtKB-KW"/>
</dbReference>
<evidence type="ECO:0000256" key="6">
    <source>
        <dbReference type="PIRSR" id="PIRSR604808-1"/>
    </source>
</evidence>
<feature type="active site" description="Proton acceptor" evidence="6">
    <location>
        <position position="245"/>
    </location>
</feature>
<evidence type="ECO:0000256" key="4">
    <source>
        <dbReference type="ARBA" id="ARBA00022801"/>
    </source>
</evidence>